<evidence type="ECO:0000313" key="2">
    <source>
        <dbReference type="Proteomes" id="UP000887565"/>
    </source>
</evidence>
<protein>
    <submittedName>
        <fullName evidence="3">NADH dehydrogenase [ubiquinone] 1 beta subcomplex subunit 8, mitochondrial</fullName>
    </submittedName>
</protein>
<proteinExistence type="predicted"/>
<sequence length="212" mass="25193">MLLRLLAARPVSQISARRIGGKHEDYIWRKVLDPDEWKGPKTKPEPWAQPGWWVEDHYPRKLPETEEERRKSARKYGIREGDYKPLPLDACMGEYPDLGIISYELRDPYENWSDTMYRRNFNEPMSPDFMYYLPYRLSYTGTEKYSHGKNFLILLLMTIGMITAFYVSLRYGPSATAPMLPKQFPYDYDRILPFGDPRIYPIEHYTFEPAEE</sequence>
<dbReference type="PANTHER" id="PTHR12840:SF1">
    <property type="entry name" value="NADH DEHYDROGENASE [UBIQUINONE] 1 BETA SUBCOMPLEX SUBUNIT 8, MITOCHONDRIAL"/>
    <property type="match status" value="1"/>
</dbReference>
<evidence type="ECO:0000313" key="3">
    <source>
        <dbReference type="WBParaSite" id="nRc.2.0.1.t42152-RA"/>
    </source>
</evidence>
<feature type="transmembrane region" description="Helical" evidence="1">
    <location>
        <begin position="151"/>
        <end position="169"/>
    </location>
</feature>
<dbReference type="WBParaSite" id="nRc.2.0.1.t42152-RA">
    <property type="protein sequence ID" value="nRc.2.0.1.t42152-RA"/>
    <property type="gene ID" value="nRc.2.0.1.g42152"/>
</dbReference>
<dbReference type="GO" id="GO:0005739">
    <property type="term" value="C:mitochondrion"/>
    <property type="evidence" value="ECO:0007669"/>
    <property type="project" value="InterPro"/>
</dbReference>
<dbReference type="OMA" id="WHTMRNH"/>
<keyword evidence="1" id="KW-1133">Transmembrane helix</keyword>
<name>A0A915KVH6_ROMCU</name>
<accession>A0A915KVH6</accession>
<organism evidence="2 3">
    <name type="scientific">Romanomermis culicivorax</name>
    <name type="common">Nematode worm</name>
    <dbReference type="NCBI Taxonomy" id="13658"/>
    <lineage>
        <taxon>Eukaryota</taxon>
        <taxon>Metazoa</taxon>
        <taxon>Ecdysozoa</taxon>
        <taxon>Nematoda</taxon>
        <taxon>Enoplea</taxon>
        <taxon>Dorylaimia</taxon>
        <taxon>Mermithida</taxon>
        <taxon>Mermithoidea</taxon>
        <taxon>Mermithidae</taxon>
        <taxon>Romanomermis</taxon>
    </lineage>
</organism>
<reference evidence="3" key="1">
    <citation type="submission" date="2022-11" db="UniProtKB">
        <authorList>
            <consortium name="WormBaseParasite"/>
        </authorList>
    </citation>
    <scope>IDENTIFICATION</scope>
</reference>
<dbReference type="Proteomes" id="UP000887565">
    <property type="component" value="Unplaced"/>
</dbReference>
<keyword evidence="1" id="KW-0472">Membrane</keyword>
<dbReference type="Pfam" id="PF05821">
    <property type="entry name" value="NDUF_B8"/>
    <property type="match status" value="1"/>
</dbReference>
<dbReference type="AlphaFoldDB" id="A0A915KVH6"/>
<evidence type="ECO:0000256" key="1">
    <source>
        <dbReference type="SAM" id="Phobius"/>
    </source>
</evidence>
<dbReference type="PANTHER" id="PTHR12840">
    <property type="entry name" value="NADH-UBIQUINONE OXIDOREDUCTASE ASHI SUBUNIT"/>
    <property type="match status" value="1"/>
</dbReference>
<keyword evidence="2" id="KW-1185">Reference proteome</keyword>
<dbReference type="InterPro" id="IPR008699">
    <property type="entry name" value="NDUFB8"/>
</dbReference>
<keyword evidence="1" id="KW-0812">Transmembrane</keyword>